<dbReference type="GeneID" id="54420232"/>
<dbReference type="Gene3D" id="3.30.230.100">
    <property type="match status" value="1"/>
</dbReference>
<reference evidence="3" key="2">
    <citation type="submission" date="2020-04" db="EMBL/GenBank/DDBJ databases">
        <authorList>
            <consortium name="NCBI Genome Project"/>
        </authorList>
    </citation>
    <scope>NUCLEOTIDE SEQUENCE</scope>
    <source>
        <strain evidence="3">CBS 781.70</strain>
    </source>
</reference>
<name>A0A6G1G0C8_9PEZI</name>
<accession>A0A6G1G0C8</accession>
<dbReference type="EMBL" id="ML975161">
    <property type="protein sequence ID" value="KAF1811432.1"/>
    <property type="molecule type" value="Genomic_DNA"/>
</dbReference>
<dbReference type="OrthoDB" id="5407417at2759"/>
<protein>
    <submittedName>
        <fullName evidence="1 3">Uncharacterized protein</fullName>
    </submittedName>
</protein>
<dbReference type="RefSeq" id="XP_033533063.1">
    <property type="nucleotide sequence ID" value="XM_033679662.1"/>
</dbReference>
<dbReference type="GO" id="GO:0043248">
    <property type="term" value="P:proteasome assembly"/>
    <property type="evidence" value="ECO:0007669"/>
    <property type="project" value="InterPro"/>
</dbReference>
<dbReference type="Pfam" id="PF16093">
    <property type="entry name" value="PAC4"/>
    <property type="match status" value="1"/>
</dbReference>
<evidence type="ECO:0000313" key="1">
    <source>
        <dbReference type="EMBL" id="KAF1811432.1"/>
    </source>
</evidence>
<gene>
    <name evidence="1 3" type="ORF">P152DRAFT_459373</name>
</gene>
<keyword evidence="2" id="KW-1185">Reference proteome</keyword>
<reference evidence="1 3" key="1">
    <citation type="submission" date="2020-01" db="EMBL/GenBank/DDBJ databases">
        <authorList>
            <consortium name="DOE Joint Genome Institute"/>
            <person name="Haridas S."/>
            <person name="Albert R."/>
            <person name="Binder M."/>
            <person name="Bloem J."/>
            <person name="Labutti K."/>
            <person name="Salamov A."/>
            <person name="Andreopoulos B."/>
            <person name="Baker S.E."/>
            <person name="Barry K."/>
            <person name="Bills G."/>
            <person name="Bluhm B.H."/>
            <person name="Cannon C."/>
            <person name="Castanera R."/>
            <person name="Culley D.E."/>
            <person name="Daum C."/>
            <person name="Ezra D."/>
            <person name="Gonzalez J.B."/>
            <person name="Henrissat B."/>
            <person name="Kuo A."/>
            <person name="Liang C."/>
            <person name="Lipzen A."/>
            <person name="Lutzoni F."/>
            <person name="Magnuson J."/>
            <person name="Mondo S."/>
            <person name="Nolan M."/>
            <person name="Ohm R."/>
            <person name="Pangilinan J."/>
            <person name="Park H.-J."/>
            <person name="Ramirez L."/>
            <person name="Alfaro M."/>
            <person name="Sun H."/>
            <person name="Tritt A."/>
            <person name="Yoshinaga Y."/>
            <person name="Zwiers L.-H."/>
            <person name="Turgeon B.G."/>
            <person name="Goodwin S.B."/>
            <person name="Spatafora J.W."/>
            <person name="Crous P.W."/>
            <person name="Grigoriev I.V."/>
        </authorList>
    </citation>
    <scope>NUCLEOTIDE SEQUENCE</scope>
    <source>
        <strain evidence="1 3">CBS 781.70</strain>
    </source>
</reference>
<sequence>MALTAPKISSSSPIQFSIPLPHAPQTRIHVHLTILQTSVMAFLTTTGESTTRALSSMGSFVYSLPNRDHPTEQPISTPLYIDAGTVDFASRLAKALARRVGKPVYVGSSVSFSSAGRGGDVEEEMEGFRAAVDAIARVVTTREE</sequence>
<organism evidence="1">
    <name type="scientific">Eremomyces bilateralis CBS 781.70</name>
    <dbReference type="NCBI Taxonomy" id="1392243"/>
    <lineage>
        <taxon>Eukaryota</taxon>
        <taxon>Fungi</taxon>
        <taxon>Dikarya</taxon>
        <taxon>Ascomycota</taxon>
        <taxon>Pezizomycotina</taxon>
        <taxon>Dothideomycetes</taxon>
        <taxon>Dothideomycetes incertae sedis</taxon>
        <taxon>Eremomycetales</taxon>
        <taxon>Eremomycetaceae</taxon>
        <taxon>Eremomyces</taxon>
    </lineage>
</organism>
<reference evidence="3" key="3">
    <citation type="submission" date="2025-04" db="UniProtKB">
        <authorList>
            <consortium name="RefSeq"/>
        </authorList>
    </citation>
    <scope>IDENTIFICATION</scope>
    <source>
        <strain evidence="3">CBS 781.70</strain>
    </source>
</reference>
<dbReference type="InterPro" id="IPR032157">
    <property type="entry name" value="PAC4"/>
</dbReference>
<proteinExistence type="predicted"/>
<evidence type="ECO:0000313" key="2">
    <source>
        <dbReference type="Proteomes" id="UP000504638"/>
    </source>
</evidence>
<evidence type="ECO:0000313" key="3">
    <source>
        <dbReference type="RefSeq" id="XP_033533063.1"/>
    </source>
</evidence>
<dbReference type="Proteomes" id="UP000504638">
    <property type="component" value="Unplaced"/>
</dbReference>
<dbReference type="AlphaFoldDB" id="A0A6G1G0C8"/>